<organism evidence="2 3">
    <name type="scientific">Orchesella dallaii</name>
    <dbReference type="NCBI Taxonomy" id="48710"/>
    <lineage>
        <taxon>Eukaryota</taxon>
        <taxon>Metazoa</taxon>
        <taxon>Ecdysozoa</taxon>
        <taxon>Arthropoda</taxon>
        <taxon>Hexapoda</taxon>
        <taxon>Collembola</taxon>
        <taxon>Entomobryomorpha</taxon>
        <taxon>Entomobryoidea</taxon>
        <taxon>Orchesellidae</taxon>
        <taxon>Orchesellinae</taxon>
        <taxon>Orchesella</taxon>
    </lineage>
</organism>
<sequence length="77" mass="8844">MGVFFYIKSVALVEDLPLREEYKPTEEDMKNFYGDVDRAYAQNAFNCWIAACLYVGTFLISAQQFYMNNKSTSGTAF</sequence>
<name>A0ABP1QNZ1_9HEXA</name>
<comment type="caution">
    <text evidence="2">The sequence shown here is derived from an EMBL/GenBank/DDBJ whole genome shotgun (WGS) entry which is preliminary data.</text>
</comment>
<reference evidence="2 3" key="1">
    <citation type="submission" date="2024-08" db="EMBL/GenBank/DDBJ databases">
        <authorList>
            <person name="Cucini C."/>
            <person name="Frati F."/>
        </authorList>
    </citation>
    <scope>NUCLEOTIDE SEQUENCE [LARGE SCALE GENOMIC DNA]</scope>
</reference>
<gene>
    <name evidence="2" type="ORF">ODALV1_LOCUS13451</name>
</gene>
<keyword evidence="3" id="KW-1185">Reference proteome</keyword>
<proteinExistence type="predicted"/>
<keyword evidence="1" id="KW-1133">Transmembrane helix</keyword>
<evidence type="ECO:0000256" key="1">
    <source>
        <dbReference type="SAM" id="Phobius"/>
    </source>
</evidence>
<feature type="transmembrane region" description="Helical" evidence="1">
    <location>
        <begin position="39"/>
        <end position="60"/>
    </location>
</feature>
<evidence type="ECO:0000313" key="2">
    <source>
        <dbReference type="EMBL" id="CAL8109527.1"/>
    </source>
</evidence>
<dbReference type="Proteomes" id="UP001642540">
    <property type="component" value="Unassembled WGS sequence"/>
</dbReference>
<accession>A0ABP1QNZ1</accession>
<dbReference type="EMBL" id="CAXLJM020000041">
    <property type="protein sequence ID" value="CAL8109527.1"/>
    <property type="molecule type" value="Genomic_DNA"/>
</dbReference>
<keyword evidence="1" id="KW-0472">Membrane</keyword>
<protein>
    <submittedName>
        <fullName evidence="2">Uncharacterized protein</fullName>
    </submittedName>
</protein>
<evidence type="ECO:0000313" key="3">
    <source>
        <dbReference type="Proteomes" id="UP001642540"/>
    </source>
</evidence>
<keyword evidence="1" id="KW-0812">Transmembrane</keyword>